<gene>
    <name evidence="1" type="ORF">BCF53_1326</name>
</gene>
<dbReference type="OrthoDB" id="9153123at2"/>
<name>A0A4R3HUJ5_9GAMM</name>
<evidence type="ECO:0000313" key="1">
    <source>
        <dbReference type="EMBL" id="TCS35685.1"/>
    </source>
</evidence>
<dbReference type="AlphaFoldDB" id="A0A4R3HUJ5"/>
<evidence type="ECO:0000313" key="2">
    <source>
        <dbReference type="Proteomes" id="UP000295793"/>
    </source>
</evidence>
<accession>A0A4R3HUJ5</accession>
<dbReference type="Proteomes" id="UP000295793">
    <property type="component" value="Unassembled WGS sequence"/>
</dbReference>
<reference evidence="1 2" key="1">
    <citation type="submission" date="2019-03" db="EMBL/GenBank/DDBJ databases">
        <title>Genomic Encyclopedia of Archaeal and Bacterial Type Strains, Phase II (KMG-II): from individual species to whole genera.</title>
        <authorList>
            <person name="Goeker M."/>
        </authorList>
    </citation>
    <scope>NUCLEOTIDE SEQUENCE [LARGE SCALE GENOMIC DNA]</scope>
    <source>
        <strain evidence="1 2">DSM 15388</strain>
    </source>
</reference>
<keyword evidence="2" id="KW-1185">Reference proteome</keyword>
<dbReference type="RefSeq" id="WP_132704193.1">
    <property type="nucleotide sequence ID" value="NZ_SLZR01000032.1"/>
</dbReference>
<proteinExistence type="predicted"/>
<sequence>MDHQERRVFEYLKSSGFKEEEIVFEPDGNITPDFLVKGEIAIEVRRLNHHSEKNGKKIGLEVDSIPLYQCVSKILPEFNGQISGRTYFVFLRYSRPLPKTKNLKLLTRKILRGFCENPSEVKSEIGTEQNITYLIFPGAPRENITFLMGGDNDQDSGGSLLGEMERNIRLCSEEKTEKTRPHRHKYKVWWLALVDHIGYGLDGIDRELFHSQVIIKHEWDKLIVIPPSKDVPAIEI</sequence>
<organism evidence="1 2">
    <name type="scientific">Reinekea marinisedimentorum</name>
    <dbReference type="NCBI Taxonomy" id="230495"/>
    <lineage>
        <taxon>Bacteria</taxon>
        <taxon>Pseudomonadati</taxon>
        <taxon>Pseudomonadota</taxon>
        <taxon>Gammaproteobacteria</taxon>
        <taxon>Oceanospirillales</taxon>
        <taxon>Saccharospirillaceae</taxon>
        <taxon>Reinekea</taxon>
    </lineage>
</organism>
<dbReference type="EMBL" id="SLZR01000032">
    <property type="protein sequence ID" value="TCS35685.1"/>
    <property type="molecule type" value="Genomic_DNA"/>
</dbReference>
<protein>
    <submittedName>
        <fullName evidence="1">Uncharacterized protein</fullName>
    </submittedName>
</protein>
<comment type="caution">
    <text evidence="1">The sequence shown here is derived from an EMBL/GenBank/DDBJ whole genome shotgun (WGS) entry which is preliminary data.</text>
</comment>